<gene>
    <name evidence="2" type="ORF">A6F68_02242</name>
</gene>
<dbReference type="Pfam" id="PF07883">
    <property type="entry name" value="Cupin_2"/>
    <property type="match status" value="1"/>
</dbReference>
<dbReference type="InterPro" id="IPR013096">
    <property type="entry name" value="Cupin_2"/>
</dbReference>
<dbReference type="InterPro" id="IPR014710">
    <property type="entry name" value="RmlC-like_jellyroll"/>
</dbReference>
<dbReference type="OrthoDB" id="9794183at2"/>
<protein>
    <submittedName>
        <fullName evidence="2">Cupin domain protein</fullName>
    </submittedName>
</protein>
<reference evidence="2 3" key="1">
    <citation type="submission" date="2016-07" db="EMBL/GenBank/DDBJ databases">
        <title>Complete genome sequence of Altererythrobacter dongtanensis KCTC 22672, a type strain with esterase isolated from tidal flat.</title>
        <authorList>
            <person name="Cheng H."/>
            <person name="Wu Y.-H."/>
            <person name="Zhou P."/>
            <person name="Huo Y.-Y."/>
            <person name="Wang C.-S."/>
            <person name="Xu X.-W."/>
        </authorList>
    </citation>
    <scope>NUCLEOTIDE SEQUENCE [LARGE SCALE GENOMIC DNA]</scope>
    <source>
        <strain evidence="2 3">KCTC 22672</strain>
    </source>
</reference>
<keyword evidence="3" id="KW-1185">Reference proteome</keyword>
<accession>A0A1B2AF11</accession>
<dbReference type="KEGG" id="ado:A6F68_02242"/>
<dbReference type="Proteomes" id="UP000092932">
    <property type="component" value="Chromosome"/>
</dbReference>
<dbReference type="InterPro" id="IPR052044">
    <property type="entry name" value="PKS_Associated_Protein"/>
</dbReference>
<proteinExistence type="predicted"/>
<dbReference type="PANTHER" id="PTHR36114">
    <property type="entry name" value="16.7 KDA PROTEIN IN WHIE LOCUS"/>
    <property type="match status" value="1"/>
</dbReference>
<dbReference type="AlphaFoldDB" id="A0A1B2AF11"/>
<sequence>MTFCEPVSLADKLAQFSDHYNPRIIGNYNGNEIRVVKLQGDFTWHSHADTDELFLVVSGELGIRFRNGVRVLGPGEFLVVPKGVEHQPFADGECHVMLMDREGEPNTGSHPSVLTRAKLEAI</sequence>
<dbReference type="Gene3D" id="2.60.120.10">
    <property type="entry name" value="Jelly Rolls"/>
    <property type="match status" value="1"/>
</dbReference>
<evidence type="ECO:0000313" key="3">
    <source>
        <dbReference type="Proteomes" id="UP000092932"/>
    </source>
</evidence>
<dbReference type="RefSeq" id="WP_067679947.1">
    <property type="nucleotide sequence ID" value="NZ_CP016591.1"/>
</dbReference>
<dbReference type="CDD" id="cd02226">
    <property type="entry name" value="cupin_YdbB-like"/>
    <property type="match status" value="1"/>
</dbReference>
<dbReference type="EMBL" id="CP016591">
    <property type="protein sequence ID" value="ANY20742.1"/>
    <property type="molecule type" value="Genomic_DNA"/>
</dbReference>
<dbReference type="SUPFAM" id="SSF51182">
    <property type="entry name" value="RmlC-like cupins"/>
    <property type="match status" value="1"/>
</dbReference>
<dbReference type="STRING" id="692370.A6F68_02242"/>
<dbReference type="PANTHER" id="PTHR36114:SF1">
    <property type="entry name" value="16.7 KDA PROTEIN IN WHIE LOCUS"/>
    <property type="match status" value="1"/>
</dbReference>
<organism evidence="2 3">
    <name type="scientific">Tsuneonella dongtanensis</name>
    <dbReference type="NCBI Taxonomy" id="692370"/>
    <lineage>
        <taxon>Bacteria</taxon>
        <taxon>Pseudomonadati</taxon>
        <taxon>Pseudomonadota</taxon>
        <taxon>Alphaproteobacteria</taxon>
        <taxon>Sphingomonadales</taxon>
        <taxon>Erythrobacteraceae</taxon>
        <taxon>Tsuneonella</taxon>
    </lineage>
</organism>
<feature type="domain" description="Cupin type-2" evidence="1">
    <location>
        <begin position="39"/>
        <end position="96"/>
    </location>
</feature>
<evidence type="ECO:0000259" key="1">
    <source>
        <dbReference type="Pfam" id="PF07883"/>
    </source>
</evidence>
<name>A0A1B2AF11_9SPHN</name>
<dbReference type="InterPro" id="IPR011051">
    <property type="entry name" value="RmlC_Cupin_sf"/>
</dbReference>
<evidence type="ECO:0000313" key="2">
    <source>
        <dbReference type="EMBL" id="ANY20742.1"/>
    </source>
</evidence>